<keyword evidence="1" id="KW-0175">Coiled coil</keyword>
<evidence type="ECO:0000313" key="2">
    <source>
        <dbReference type="Proteomes" id="UP000887578"/>
    </source>
</evidence>
<dbReference type="Gene3D" id="1.10.287.1490">
    <property type="match status" value="1"/>
</dbReference>
<evidence type="ECO:0000256" key="1">
    <source>
        <dbReference type="SAM" id="Coils"/>
    </source>
</evidence>
<accession>A0A914PCE3</accession>
<feature type="coiled-coil region" evidence="1">
    <location>
        <begin position="427"/>
        <end position="575"/>
    </location>
</feature>
<dbReference type="WBParaSite" id="PDA_v2.g13021.t1">
    <property type="protein sequence ID" value="PDA_v2.g13021.t1"/>
    <property type="gene ID" value="PDA_v2.g13021"/>
</dbReference>
<sequence length="828" mass="95626">MNSRYSTLEDDSTIASETVPSILNPLKNQVQNKQVDRDEQIDQLEVEIRLLRRQMPRIKNLEGKDVTLEFVLLGEEYDKKRYEVETLQAELEKCRKYFAETSKRHGETVKEYDQKLQTLRQEFEDSLLTGTRGETAKNAIEQAENIIATEYQGRIDALTSENEGLRAENQNIKEYEKQITNLNAELEALRSEIKQYNDEKLDLAEQKEIDEEYQKKYDGMETFYMNEMKKQADIIKDLRKLVTAGFSENFDGRNLSAKEILFERLKIDLRLLDSEWEKNNVLREEIEKIINGGEDGTDTVSQLHEKLAYERQRIRVHSNSSTSSDNAQNISIQDVPGALNITSNLRKMIRALIFHLKKLPQYLEGVQGIPESEEFHELLRQISDMTFDLDATINDFEEFERTLNRTPSPNFGMPIPPTTTNTERMTMEALTQELKTLRANLQQQINLKCQIEEELNVAKEEVTKLTVRIQELADEKITLQGDLKDLEEDYNEMKKLYDEARDNSDVEKLSKALRDARASIKAKSKALAETTSELETAKRQIAQIMEAYSQLRVENQHLNNLLEERTEEVNLLVEEIGTIKDELETRQQQPQPISSTAKERQIVSNNIASLKKDNSELLNQNKELQSRFAENEKTLICHQEYLKAICEKICKNNPRTIECPPILSARVHEYLMDRLESSGPEVVGNLQYAYEKLQKIKNSEEKSDSSELSIASNVPLAKSMAKTLEEVAKELSKSRLFSNEIVQEIKKVMTNKRALDLEWLLTKNRQLRNTLYLSSKFFESKKERIEDGASLPDIIGELGKIHDVLEDHGQAARVLKSNEILVKGKSYR</sequence>
<name>A0A914PCE3_9BILA</name>
<keyword evidence="2" id="KW-1185">Reference proteome</keyword>
<feature type="coiled-coil region" evidence="1">
    <location>
        <begin position="600"/>
        <end position="634"/>
    </location>
</feature>
<protein>
    <submittedName>
        <fullName evidence="3">Uncharacterized protein</fullName>
    </submittedName>
</protein>
<dbReference type="Proteomes" id="UP000887578">
    <property type="component" value="Unplaced"/>
</dbReference>
<reference evidence="3" key="1">
    <citation type="submission" date="2022-11" db="UniProtKB">
        <authorList>
            <consortium name="WormBaseParasite"/>
        </authorList>
    </citation>
    <scope>IDENTIFICATION</scope>
</reference>
<organism evidence="2 3">
    <name type="scientific">Panagrolaimus davidi</name>
    <dbReference type="NCBI Taxonomy" id="227884"/>
    <lineage>
        <taxon>Eukaryota</taxon>
        <taxon>Metazoa</taxon>
        <taxon>Ecdysozoa</taxon>
        <taxon>Nematoda</taxon>
        <taxon>Chromadorea</taxon>
        <taxon>Rhabditida</taxon>
        <taxon>Tylenchina</taxon>
        <taxon>Panagrolaimomorpha</taxon>
        <taxon>Panagrolaimoidea</taxon>
        <taxon>Panagrolaimidae</taxon>
        <taxon>Panagrolaimus</taxon>
    </lineage>
</organism>
<evidence type="ECO:0000313" key="3">
    <source>
        <dbReference type="WBParaSite" id="PDA_v2.g13021.t1"/>
    </source>
</evidence>
<proteinExistence type="predicted"/>
<feature type="coiled-coil region" evidence="1">
    <location>
        <begin position="148"/>
        <end position="206"/>
    </location>
</feature>
<dbReference type="AlphaFoldDB" id="A0A914PCE3"/>